<gene>
    <name evidence="1" type="primary">ck365</name>
</gene>
<accession>A0A6G8MYF6</accession>
<sequence length="140" mass="16713">MQLAGYSKVDELEIPPNRDSLDEVVKLCNSYLYRSMYDHKFWERQFKENRTFLMRKQNNATDWANELLYSVACMKKARTIFSDFQNGKDCVVMDLNSVNKVDIFPDFLDDNRSQYFTLLTSNERKTDYLKNHLIKDRLEA</sequence>
<keyword evidence="2" id="KW-1185">Reference proteome</keyword>
<evidence type="ECO:0000313" key="2">
    <source>
        <dbReference type="Proteomes" id="UP001224087"/>
    </source>
</evidence>
<name>A0A6G8MYF6_9VIRU</name>
<organism evidence="1 2">
    <name type="scientific">Cedratvirus kamchatka</name>
    <dbReference type="NCBI Taxonomy" id="2716914"/>
    <lineage>
        <taxon>Viruses</taxon>
        <taxon>Pithoviruses</taxon>
        <taxon>Orthocedratvirinae</taxon>
        <taxon>Alphacedratvirus</taxon>
        <taxon>Alphacedratvirus rossiense</taxon>
    </lineage>
</organism>
<evidence type="ECO:0000313" key="1">
    <source>
        <dbReference type="EMBL" id="QIN54490.1"/>
    </source>
</evidence>
<proteinExistence type="predicted"/>
<dbReference type="Proteomes" id="UP001224087">
    <property type="component" value="Segment"/>
</dbReference>
<reference evidence="1" key="1">
    <citation type="submission" date="2019-12" db="EMBL/GenBank/DDBJ databases">
        <title>The DNA Methylation Landscape of Giant Viruses.</title>
        <authorList>
            <person name="Jeudy S."/>
            <person name="Rigou S."/>
            <person name="Alempic J.-M."/>
            <person name="Claverie J.-M."/>
            <person name="Abergel C."/>
            <person name="Legendre M."/>
        </authorList>
    </citation>
    <scope>NUCLEOTIDE SEQUENCE</scope>
    <source>
        <strain evidence="1">P4</strain>
    </source>
</reference>
<dbReference type="EMBL" id="MN873693">
    <property type="protein sequence ID" value="QIN54490.1"/>
    <property type="molecule type" value="Genomic_DNA"/>
</dbReference>
<protein>
    <submittedName>
        <fullName evidence="1">Uncharacterized protein</fullName>
    </submittedName>
</protein>